<feature type="region of interest" description="Disordered" evidence="4">
    <location>
        <begin position="1"/>
        <end position="55"/>
    </location>
</feature>
<dbReference type="PROSITE" id="PS50297">
    <property type="entry name" value="ANK_REP_REGION"/>
    <property type="match status" value="5"/>
</dbReference>
<feature type="repeat" description="ANK" evidence="3">
    <location>
        <begin position="997"/>
        <end position="1029"/>
    </location>
</feature>
<dbReference type="PRINTS" id="PR01415">
    <property type="entry name" value="ANKYRIN"/>
</dbReference>
<dbReference type="Pfam" id="PF13637">
    <property type="entry name" value="Ank_4"/>
    <property type="match status" value="1"/>
</dbReference>
<feature type="domain" description="Novel STAND NTPase 3" evidence="5">
    <location>
        <begin position="128"/>
        <end position="284"/>
    </location>
</feature>
<evidence type="ECO:0000313" key="7">
    <source>
        <dbReference type="Proteomes" id="UP001634394"/>
    </source>
</evidence>
<dbReference type="EMBL" id="JBJQND010000012">
    <property type="protein sequence ID" value="KAL3859268.1"/>
    <property type="molecule type" value="Genomic_DNA"/>
</dbReference>
<sequence length="1164" mass="132628">MRKKEQPKRYTASPKQRSHSDISQGIREESEERNDERNCPSQDEPGTEGHTNRFKRTSSCPLTLFKFKSCQSVQVIHNEREILDRMGSDQSLSAVGHMYNISTANSKRNNIAVRSSYIITDARLKDMFVEREGIQLAKQILSDNSIVIIIGESGDGRKWMSYKLMKERMKTLHECSPFILYDISDWDDCIDMNENFVVCLEDVFGKDALDTDMVRKWDLYFRSIVLCAEKKKGVILTLRKTVYYQMVAVDSNIQTLERCVIDLSCIKHQLSNRTMVKILSKYLSKADTIQWIKKNYSIVQCRSVNSQVPTEISESNVLNKLVEECVDLATSVGFPKQAKHFVATGSTHSKGLSFFCDPSHEGVREIQRMIVSHDPFDVRRAFTLLAVFVNDSGMNLEEMLRMLGTMVLSTDKSFEEKKDRDTTSQLSLPLMNLLLEFADKRRFRGSMLEYLELGIASLEGSYIKKNKFNFYIFSGTKVRAEVMIAFLRENPFILIQHMKDEDFCRFVRPVSPLNGPAYEFDMSDKFIRTIVFQRLTSVCLSGCVKQVVEHAVLRKRVFADAFVQYVFREGQIDHILKTKDHESEDGILETSVQYEFIGPKSDSSVNLADKILFRLALYPRESTQKDRMNTWFKEILEKLFLRCCRLNVSNTCDILLQKWDVFETQILAKGLKFAVTNKNDSVVMLLLNAPGIKKIPSKDKDKILRLMLFHRSQGSDRNYNVQGCLEGFIRIGANINYNPLGEMPLLHEFISMDNLDLFRLVLNNEININCVDSDGRNPLYLAVEEEKSEFVRELLSKNIDLEYMGPDGLKAIHLASREGRADIVTQIIKCNGAMADARDKNFRVPLHYAKNVIVAESLIHYGANVNAKDVDGNTPFHWAAKTGNVDLLEFLYQNGGDWASENNESRIPLFLASDNGRDLAVKWFLKLYRTSDAREKKHLFPYITMAARKGNYHLVEALLKARALAASVDAIAAEKGDTQLLDLLLKYNIGLGSPDAEGNTSLHIAVEKGDLSMIQKLYKHGVVMDAISRKEELPIHVALRLGRLEIFQFLYNLTKEPQSSLPYGDTTLHMACRLGRVEFVKYILETNIDILNRQNDIGKSPLHVAVENGHPTIVSTLVSAGSDIHLKDKDSKTPLDLARKKSRNPLSHGEEESYQTICDLLSSK</sequence>
<dbReference type="SMART" id="SM00248">
    <property type="entry name" value="ANK"/>
    <property type="match status" value="11"/>
</dbReference>
<evidence type="ECO:0000256" key="4">
    <source>
        <dbReference type="SAM" id="MobiDB-lite"/>
    </source>
</evidence>
<evidence type="ECO:0000313" key="6">
    <source>
        <dbReference type="EMBL" id="KAL3859268.1"/>
    </source>
</evidence>
<feature type="repeat" description="ANK" evidence="3">
    <location>
        <begin position="807"/>
        <end position="840"/>
    </location>
</feature>
<proteinExistence type="predicted"/>
<keyword evidence="2 3" id="KW-0040">ANK repeat</keyword>
<feature type="repeat" description="ANK" evidence="3">
    <location>
        <begin position="871"/>
        <end position="903"/>
    </location>
</feature>
<feature type="repeat" description="ANK" evidence="3">
    <location>
        <begin position="774"/>
        <end position="806"/>
    </location>
</feature>
<dbReference type="Gene3D" id="1.25.40.20">
    <property type="entry name" value="Ankyrin repeat-containing domain"/>
    <property type="match status" value="3"/>
</dbReference>
<dbReference type="Proteomes" id="UP001634394">
    <property type="component" value="Unassembled WGS sequence"/>
</dbReference>
<comment type="caution">
    <text evidence="6">The sequence shown here is derived from an EMBL/GenBank/DDBJ whole genome shotgun (WGS) entry which is preliminary data.</text>
</comment>
<keyword evidence="7" id="KW-1185">Reference proteome</keyword>
<dbReference type="SUPFAM" id="SSF48403">
    <property type="entry name" value="Ankyrin repeat"/>
    <property type="match status" value="2"/>
</dbReference>
<evidence type="ECO:0000256" key="3">
    <source>
        <dbReference type="PROSITE-ProRule" id="PRU00023"/>
    </source>
</evidence>
<dbReference type="Pfam" id="PF12796">
    <property type="entry name" value="Ank_2"/>
    <property type="match status" value="3"/>
</dbReference>
<dbReference type="PANTHER" id="PTHR24166:SF48">
    <property type="entry name" value="PROTEIN VAPYRIN"/>
    <property type="match status" value="1"/>
</dbReference>
<organism evidence="6 7">
    <name type="scientific">Sinanodonta woodiana</name>
    <name type="common">Chinese pond mussel</name>
    <name type="synonym">Anodonta woodiana</name>
    <dbReference type="NCBI Taxonomy" id="1069815"/>
    <lineage>
        <taxon>Eukaryota</taxon>
        <taxon>Metazoa</taxon>
        <taxon>Spiralia</taxon>
        <taxon>Lophotrochozoa</taxon>
        <taxon>Mollusca</taxon>
        <taxon>Bivalvia</taxon>
        <taxon>Autobranchia</taxon>
        <taxon>Heteroconchia</taxon>
        <taxon>Palaeoheterodonta</taxon>
        <taxon>Unionida</taxon>
        <taxon>Unionoidea</taxon>
        <taxon>Unionidae</taxon>
        <taxon>Unioninae</taxon>
        <taxon>Sinanodonta</taxon>
    </lineage>
</organism>
<feature type="repeat" description="ANK" evidence="3">
    <location>
        <begin position="1063"/>
        <end position="1095"/>
    </location>
</feature>
<feature type="compositionally biased region" description="Basic and acidic residues" evidence="4">
    <location>
        <begin position="26"/>
        <end position="38"/>
    </location>
</feature>
<dbReference type="InterPro" id="IPR036770">
    <property type="entry name" value="Ankyrin_rpt-contain_sf"/>
</dbReference>
<keyword evidence="1" id="KW-0677">Repeat</keyword>
<accession>A0ABD3VES4</accession>
<gene>
    <name evidence="6" type="ORF">ACJMK2_009495</name>
</gene>
<dbReference type="InterPro" id="IPR050889">
    <property type="entry name" value="Dendritic_Spine_Reg/Scaffold"/>
</dbReference>
<evidence type="ECO:0000256" key="2">
    <source>
        <dbReference type="ARBA" id="ARBA00023043"/>
    </source>
</evidence>
<dbReference type="PANTHER" id="PTHR24166">
    <property type="entry name" value="ROLLING PEBBLES, ISOFORM B"/>
    <property type="match status" value="1"/>
</dbReference>
<dbReference type="PROSITE" id="PS50088">
    <property type="entry name" value="ANK_REPEAT"/>
    <property type="match status" value="6"/>
</dbReference>
<dbReference type="Pfam" id="PF20720">
    <property type="entry name" value="nSTAND3"/>
    <property type="match status" value="1"/>
</dbReference>
<reference evidence="6 7" key="1">
    <citation type="submission" date="2024-11" db="EMBL/GenBank/DDBJ databases">
        <title>Chromosome-level genome assembly of the freshwater bivalve Anodonta woodiana.</title>
        <authorList>
            <person name="Chen X."/>
        </authorList>
    </citation>
    <scope>NUCLEOTIDE SEQUENCE [LARGE SCALE GENOMIC DNA]</scope>
    <source>
        <strain evidence="6">MN2024</strain>
        <tissue evidence="6">Gills</tissue>
    </source>
</reference>
<dbReference type="InterPro" id="IPR049050">
    <property type="entry name" value="nSTAND3"/>
</dbReference>
<feature type="repeat" description="ANK" evidence="3">
    <location>
        <begin position="1097"/>
        <end position="1129"/>
    </location>
</feature>
<evidence type="ECO:0000259" key="5">
    <source>
        <dbReference type="Pfam" id="PF20720"/>
    </source>
</evidence>
<dbReference type="InterPro" id="IPR002110">
    <property type="entry name" value="Ankyrin_rpt"/>
</dbReference>
<evidence type="ECO:0000256" key="1">
    <source>
        <dbReference type="ARBA" id="ARBA00022737"/>
    </source>
</evidence>
<dbReference type="AlphaFoldDB" id="A0ABD3VES4"/>
<name>A0ABD3VES4_SINWO</name>
<protein>
    <recommendedName>
        <fullName evidence="5">Novel STAND NTPase 3 domain-containing protein</fullName>
    </recommendedName>
</protein>